<keyword evidence="6" id="KW-1185">Reference proteome</keyword>
<dbReference type="GO" id="GO:0005840">
    <property type="term" value="C:ribosome"/>
    <property type="evidence" value="ECO:0007669"/>
    <property type="project" value="UniProtKB-KW"/>
</dbReference>
<accession>A0A2S4ULX3</accession>
<dbReference type="GO" id="GO:0003735">
    <property type="term" value="F:structural constituent of ribosome"/>
    <property type="evidence" value="ECO:0007669"/>
    <property type="project" value="InterPro"/>
</dbReference>
<proteinExistence type="predicted"/>
<keyword evidence="1" id="KW-0963">Cytoplasm</keyword>
<keyword evidence="3" id="KW-0687">Ribonucleoprotein</keyword>
<evidence type="ECO:0000313" key="5">
    <source>
        <dbReference type="EMBL" id="POV98293.1"/>
    </source>
</evidence>
<reference evidence="6" key="2">
    <citation type="journal article" date="2018" name="BMC Genomics">
        <title>Genomic insights into host adaptation between the wheat stripe rust pathogen (Puccinia striiformis f. sp. tritici) and the barley stripe rust pathogen (Puccinia striiformis f. sp. hordei).</title>
        <authorList>
            <person name="Xia C."/>
            <person name="Wang M."/>
            <person name="Yin C."/>
            <person name="Cornejo O.E."/>
            <person name="Hulbert S.H."/>
            <person name="Chen X."/>
        </authorList>
    </citation>
    <scope>NUCLEOTIDE SEQUENCE [LARGE SCALE GENOMIC DNA]</scope>
    <source>
        <strain evidence="6">93TX-2</strain>
    </source>
</reference>
<feature type="region of interest" description="Disordered" evidence="4">
    <location>
        <begin position="23"/>
        <end position="51"/>
    </location>
</feature>
<dbReference type="VEuPathDB" id="FungiDB:PSHT_14097"/>
<comment type="caution">
    <text evidence="5">The sequence shown here is derived from an EMBL/GenBank/DDBJ whole genome shotgun (WGS) entry which is preliminary data.</text>
</comment>
<dbReference type="PANTHER" id="PTHR11830">
    <property type="entry name" value="40S RIBOSOMAL PROTEIN S3A"/>
    <property type="match status" value="1"/>
</dbReference>
<dbReference type="SMART" id="SM01397">
    <property type="entry name" value="Ribosomal_S3Ae"/>
    <property type="match status" value="1"/>
</dbReference>
<dbReference type="EMBL" id="PKSM01000303">
    <property type="protein sequence ID" value="POV98293.1"/>
    <property type="molecule type" value="Genomic_DNA"/>
</dbReference>
<protein>
    <submittedName>
        <fullName evidence="5">Uncharacterized protein</fullName>
    </submittedName>
</protein>
<dbReference type="OrthoDB" id="9834376at2759"/>
<dbReference type="Pfam" id="PF01015">
    <property type="entry name" value="Ribosomal_S3Ae"/>
    <property type="match status" value="1"/>
</dbReference>
<evidence type="ECO:0000256" key="2">
    <source>
        <dbReference type="ARBA" id="ARBA00022980"/>
    </source>
</evidence>
<dbReference type="GO" id="GO:1990904">
    <property type="term" value="C:ribonucleoprotein complex"/>
    <property type="evidence" value="ECO:0007669"/>
    <property type="project" value="UniProtKB-KW"/>
</dbReference>
<dbReference type="InterPro" id="IPR001593">
    <property type="entry name" value="Ribosomal_eS1"/>
</dbReference>
<keyword evidence="2" id="KW-0689">Ribosomal protein</keyword>
<feature type="compositionally biased region" description="Polar residues" evidence="4">
    <location>
        <begin position="28"/>
        <end position="37"/>
    </location>
</feature>
<reference evidence="6" key="3">
    <citation type="journal article" date="2018" name="Mol. Plant Microbe Interact.">
        <title>Genome sequence resources for the wheat stripe rust pathogen (Puccinia striiformis f. sp. tritici) and the barley stripe rust pathogen (Puccinia striiformis f. sp. hordei).</title>
        <authorList>
            <person name="Xia C."/>
            <person name="Wang M."/>
            <person name="Yin C."/>
            <person name="Cornejo O.E."/>
            <person name="Hulbert S.H."/>
            <person name="Chen X."/>
        </authorList>
    </citation>
    <scope>NUCLEOTIDE SEQUENCE [LARGE SCALE GENOMIC DNA]</scope>
    <source>
        <strain evidence="6">93TX-2</strain>
    </source>
</reference>
<gene>
    <name evidence="5" type="ORF">PSHT_14097</name>
</gene>
<reference evidence="5 6" key="1">
    <citation type="submission" date="2017-12" db="EMBL/GenBank/DDBJ databases">
        <title>Gene loss provides genomic basis for host adaptation in cereal stripe rust fungi.</title>
        <authorList>
            <person name="Xia C."/>
        </authorList>
    </citation>
    <scope>NUCLEOTIDE SEQUENCE [LARGE SCALE GENOMIC DNA]</scope>
    <source>
        <strain evidence="5 6">93TX-2</strain>
    </source>
</reference>
<dbReference type="GO" id="GO:0006412">
    <property type="term" value="P:translation"/>
    <property type="evidence" value="ECO:0007669"/>
    <property type="project" value="InterPro"/>
</dbReference>
<dbReference type="VEuPathDB" id="FungiDB:PSTT_14332"/>
<dbReference type="Proteomes" id="UP000238274">
    <property type="component" value="Unassembled WGS sequence"/>
</dbReference>
<name>A0A2S4ULX3_9BASI</name>
<organism evidence="5 6">
    <name type="scientific">Puccinia striiformis</name>
    <dbReference type="NCBI Taxonomy" id="27350"/>
    <lineage>
        <taxon>Eukaryota</taxon>
        <taxon>Fungi</taxon>
        <taxon>Dikarya</taxon>
        <taxon>Basidiomycota</taxon>
        <taxon>Pucciniomycotina</taxon>
        <taxon>Pucciniomycetes</taxon>
        <taxon>Pucciniales</taxon>
        <taxon>Pucciniaceae</taxon>
        <taxon>Puccinia</taxon>
    </lineage>
</organism>
<evidence type="ECO:0000256" key="3">
    <source>
        <dbReference type="ARBA" id="ARBA00023274"/>
    </source>
</evidence>
<evidence type="ECO:0000256" key="4">
    <source>
        <dbReference type="SAM" id="MobiDB-lite"/>
    </source>
</evidence>
<sequence length="176" mass="20052">MGPTCPSKFQPCPDWYDVTAPSKFENRNAGSTSTNRSAGMMANTDRGPHRPRTTDGYLLRLFSIAFTMCQPNQIKRTTYAKSSQVREMRQEMFEIITRETSACDLKDLVSKFVSEVIGREIEKACQGIYLLQNVYVHKDKILKSPQYDQNKLFELHVFAGDEAGKKIVGEFKNLLL</sequence>
<evidence type="ECO:0000256" key="1">
    <source>
        <dbReference type="ARBA" id="ARBA00022490"/>
    </source>
</evidence>
<dbReference type="AlphaFoldDB" id="A0A2S4ULX3"/>
<evidence type="ECO:0000313" key="6">
    <source>
        <dbReference type="Proteomes" id="UP000238274"/>
    </source>
</evidence>